<dbReference type="PANTHER" id="PTHR24113:SF12">
    <property type="entry name" value="RAN GTPASE-ACTIVATING PROTEIN 1"/>
    <property type="match status" value="1"/>
</dbReference>
<dbReference type="VEuPathDB" id="TriTrypDB:BSAL_61790"/>
<dbReference type="InterPro" id="IPR001611">
    <property type="entry name" value="Leu-rich_rpt"/>
</dbReference>
<dbReference type="AlphaFoldDB" id="A0A0S4IUH3"/>
<dbReference type="GO" id="GO:0005096">
    <property type="term" value="F:GTPase activator activity"/>
    <property type="evidence" value="ECO:0007669"/>
    <property type="project" value="UniProtKB-KW"/>
</dbReference>
<sequence length="645" mass="72711">MKLVARYERLNDQVLAYEEKCGQMLQNQFRLAANDLAFVGRNRKIHGPQCDERCVCAIIDTSVDAARKLHTRLQQRFAKFVTQVENFEEVCLSTLSAYYDESRLAIIELKKLLLRKSQSEIDAIRFLGAKLENRFERYVSTVDDFEKKCVAALQKAFDVHAAPVERTIEDALMKRQIVDERLAEASELHHKLHQRYLRYETVINDFETKCKAAKERLVKPDLDTMMSNISASRRDLLGSRDGRRSVVFLDGDSTPTSGSLPTVKSFFSSPNRTNPAAVKLQARFERYKQNIEEFEKECLEAHSTIFEREKSKLQTGSTASFRRNSSMYGRDQSAANDMLNRAPSLRRIDSMAAIVSPDAKTEQALQLLPTQPQALQRAGRLIANNDPNVRGLDLSSTSDTRPVNDTTIGLLFTLLRSNNQLKELNLANHGHHLTITSMKLLSRLGRKLEKLDLSNGMIENQLIVPTICAMLSVPECTLTTLNLSNNKINQDGLLQIMQVMRKSNTSVTSISLQGNESLDRGSISFLNFYCDLNRYVALDERFKPMVLRAEKNDEGLTEILLKNTGYVDDLALRCMCIALAKNTNVAVINLSGNAITDKSVKHIIQVMNFNSTISRLDLSGNRFTSEGVTALRKAASESKVTHFIV</sequence>
<accession>A0A0S4IUH3</accession>
<dbReference type="PANTHER" id="PTHR24113">
    <property type="entry name" value="RAN GTPASE-ACTIVATING PROTEIN 1"/>
    <property type="match status" value="1"/>
</dbReference>
<dbReference type="EMBL" id="CYKH01000307">
    <property type="protein sequence ID" value="CUF36088.1"/>
    <property type="molecule type" value="Genomic_DNA"/>
</dbReference>
<dbReference type="Proteomes" id="UP000051952">
    <property type="component" value="Unassembled WGS sequence"/>
</dbReference>
<organism evidence="5 6">
    <name type="scientific">Bodo saltans</name>
    <name type="common">Flagellated protozoan</name>
    <dbReference type="NCBI Taxonomy" id="75058"/>
    <lineage>
        <taxon>Eukaryota</taxon>
        <taxon>Discoba</taxon>
        <taxon>Euglenozoa</taxon>
        <taxon>Kinetoplastea</taxon>
        <taxon>Metakinetoplastina</taxon>
        <taxon>Eubodonida</taxon>
        <taxon>Bodonidae</taxon>
        <taxon>Bodo</taxon>
    </lineage>
</organism>
<evidence type="ECO:0000256" key="2">
    <source>
        <dbReference type="ARBA" id="ARBA00022614"/>
    </source>
</evidence>
<name>A0A0S4IUH3_BODSA</name>
<dbReference type="GO" id="GO:0005634">
    <property type="term" value="C:nucleus"/>
    <property type="evidence" value="ECO:0007669"/>
    <property type="project" value="TreeGrafter"/>
</dbReference>
<dbReference type="InterPro" id="IPR027038">
    <property type="entry name" value="RanGap"/>
</dbReference>
<reference evidence="6" key="1">
    <citation type="submission" date="2015-09" db="EMBL/GenBank/DDBJ databases">
        <authorList>
            <consortium name="Pathogen Informatics"/>
        </authorList>
    </citation>
    <scope>NUCLEOTIDE SEQUENCE [LARGE SCALE GENOMIC DNA]</scope>
    <source>
        <strain evidence="6">Lake Konstanz</strain>
    </source>
</reference>
<keyword evidence="4" id="KW-0175">Coiled coil</keyword>
<dbReference type="InterPro" id="IPR032675">
    <property type="entry name" value="LRR_dom_sf"/>
</dbReference>
<dbReference type="GO" id="GO:0006913">
    <property type="term" value="P:nucleocytoplasmic transport"/>
    <property type="evidence" value="ECO:0007669"/>
    <property type="project" value="TreeGrafter"/>
</dbReference>
<evidence type="ECO:0000313" key="6">
    <source>
        <dbReference type="Proteomes" id="UP000051952"/>
    </source>
</evidence>
<proteinExistence type="predicted"/>
<dbReference type="Pfam" id="PF13516">
    <property type="entry name" value="LRR_6"/>
    <property type="match status" value="3"/>
</dbReference>
<dbReference type="SUPFAM" id="SSF52047">
    <property type="entry name" value="RNI-like"/>
    <property type="match status" value="1"/>
</dbReference>
<keyword evidence="2" id="KW-0433">Leucine-rich repeat</keyword>
<evidence type="ECO:0000256" key="4">
    <source>
        <dbReference type="SAM" id="Coils"/>
    </source>
</evidence>
<dbReference type="OrthoDB" id="120976at2759"/>
<feature type="coiled-coil region" evidence="4">
    <location>
        <begin position="277"/>
        <end position="304"/>
    </location>
</feature>
<dbReference type="Gene3D" id="3.80.10.10">
    <property type="entry name" value="Ribonuclease Inhibitor"/>
    <property type="match status" value="2"/>
</dbReference>
<keyword evidence="3" id="KW-0677">Repeat</keyword>
<gene>
    <name evidence="5" type="ORF">BSAL_61790</name>
</gene>
<keyword evidence="6" id="KW-1185">Reference proteome</keyword>
<dbReference type="GO" id="GO:0048471">
    <property type="term" value="C:perinuclear region of cytoplasm"/>
    <property type="evidence" value="ECO:0007669"/>
    <property type="project" value="TreeGrafter"/>
</dbReference>
<dbReference type="SMART" id="SM00368">
    <property type="entry name" value="LRR_RI"/>
    <property type="match status" value="3"/>
</dbReference>
<dbReference type="GO" id="GO:0031267">
    <property type="term" value="F:small GTPase binding"/>
    <property type="evidence" value="ECO:0007669"/>
    <property type="project" value="TreeGrafter"/>
</dbReference>
<dbReference type="GO" id="GO:0005829">
    <property type="term" value="C:cytosol"/>
    <property type="evidence" value="ECO:0007669"/>
    <property type="project" value="TreeGrafter"/>
</dbReference>
<keyword evidence="1" id="KW-0343">GTPase activation</keyword>
<evidence type="ECO:0000256" key="3">
    <source>
        <dbReference type="ARBA" id="ARBA00022737"/>
    </source>
</evidence>
<evidence type="ECO:0000256" key="1">
    <source>
        <dbReference type="ARBA" id="ARBA00022468"/>
    </source>
</evidence>
<evidence type="ECO:0000313" key="5">
    <source>
        <dbReference type="EMBL" id="CUF36088.1"/>
    </source>
</evidence>
<protein>
    <submittedName>
        <fullName evidence="5">Leucine-rich repeat protein, putative</fullName>
    </submittedName>
</protein>